<reference evidence="1" key="1">
    <citation type="submission" date="2019-12" db="EMBL/GenBank/DDBJ databases">
        <title>Genome sequencing and annotation of Brassica cretica.</title>
        <authorList>
            <person name="Studholme D.J."/>
            <person name="Sarris P.F."/>
        </authorList>
    </citation>
    <scope>NUCLEOTIDE SEQUENCE</scope>
    <source>
        <strain evidence="1">PFS-001/15</strain>
        <tissue evidence="1">Leaf</tissue>
    </source>
</reference>
<evidence type="ECO:0000313" key="2">
    <source>
        <dbReference type="Proteomes" id="UP000712281"/>
    </source>
</evidence>
<name>A0A8S9H372_BRACR</name>
<evidence type="ECO:0000313" key="1">
    <source>
        <dbReference type="EMBL" id="KAF2550672.1"/>
    </source>
</evidence>
<dbReference type="AlphaFoldDB" id="A0A8S9H372"/>
<organism evidence="1 2">
    <name type="scientific">Brassica cretica</name>
    <name type="common">Mustard</name>
    <dbReference type="NCBI Taxonomy" id="69181"/>
    <lineage>
        <taxon>Eukaryota</taxon>
        <taxon>Viridiplantae</taxon>
        <taxon>Streptophyta</taxon>
        <taxon>Embryophyta</taxon>
        <taxon>Tracheophyta</taxon>
        <taxon>Spermatophyta</taxon>
        <taxon>Magnoliopsida</taxon>
        <taxon>eudicotyledons</taxon>
        <taxon>Gunneridae</taxon>
        <taxon>Pentapetalae</taxon>
        <taxon>rosids</taxon>
        <taxon>malvids</taxon>
        <taxon>Brassicales</taxon>
        <taxon>Brassicaceae</taxon>
        <taxon>Brassiceae</taxon>
        <taxon>Brassica</taxon>
    </lineage>
</organism>
<protein>
    <submittedName>
        <fullName evidence="1">Uncharacterized protein</fullName>
    </submittedName>
</protein>
<proteinExistence type="predicted"/>
<gene>
    <name evidence="1" type="ORF">F2Q68_00034068</name>
</gene>
<dbReference type="Proteomes" id="UP000712281">
    <property type="component" value="Unassembled WGS sequence"/>
</dbReference>
<accession>A0A8S9H372</accession>
<dbReference type="EMBL" id="QGKW02001988">
    <property type="protein sequence ID" value="KAF2550672.1"/>
    <property type="molecule type" value="Genomic_DNA"/>
</dbReference>
<dbReference type="Gene3D" id="2.40.70.10">
    <property type="entry name" value="Acid Proteases"/>
    <property type="match status" value="1"/>
</dbReference>
<sequence length="274" mass="30768">MSISTRSSKEKELFFSDPTRLERSIRKEKCTALFDTNSSSLIDTCEGATVDTSTRASFDTIPRVDNMVAALVLIRDRNGDLHDPEGHLCNAAGQKINGHGDVIHEPSVATEDAKVLRQRTIAEWIRHRFKVEPSQDSFTFVNNSRANSSDMIRNVKVEIGECTVPVDFYVLQIKSCWKSSLLFGRSFMATVGAVCDLKKKKMCLTNVDKSVFYDHVEKNNRDEVCCKGGLQPFTKVRIQCDPELRGKGKASERSLINYTKVNHLPFISTLAENV</sequence>
<comment type="caution">
    <text evidence="1">The sequence shown here is derived from an EMBL/GenBank/DDBJ whole genome shotgun (WGS) entry which is preliminary data.</text>
</comment>
<dbReference type="InterPro" id="IPR021109">
    <property type="entry name" value="Peptidase_aspartic_dom_sf"/>
</dbReference>